<dbReference type="AlphaFoldDB" id="A0AAV4USH3"/>
<evidence type="ECO:0000313" key="3">
    <source>
        <dbReference type="Proteomes" id="UP001054945"/>
    </source>
</evidence>
<comment type="caution">
    <text evidence="2">The sequence shown here is derived from an EMBL/GenBank/DDBJ whole genome shotgun (WGS) entry which is preliminary data.</text>
</comment>
<dbReference type="EMBL" id="BPLR01013329">
    <property type="protein sequence ID" value="GIY60439.1"/>
    <property type="molecule type" value="Genomic_DNA"/>
</dbReference>
<reference evidence="2 3" key="1">
    <citation type="submission" date="2021-06" db="EMBL/GenBank/DDBJ databases">
        <title>Caerostris extrusa draft genome.</title>
        <authorList>
            <person name="Kono N."/>
            <person name="Arakawa K."/>
        </authorList>
    </citation>
    <scope>NUCLEOTIDE SEQUENCE [LARGE SCALE GENOMIC DNA]</scope>
</reference>
<protein>
    <submittedName>
        <fullName evidence="2">Otoferlin</fullName>
    </submittedName>
</protein>
<evidence type="ECO:0000313" key="2">
    <source>
        <dbReference type="EMBL" id="GIY60439.1"/>
    </source>
</evidence>
<keyword evidence="3" id="KW-1185">Reference proteome</keyword>
<dbReference type="Proteomes" id="UP001054945">
    <property type="component" value="Unassembled WGS sequence"/>
</dbReference>
<feature type="region of interest" description="Disordered" evidence="1">
    <location>
        <begin position="23"/>
        <end position="85"/>
    </location>
</feature>
<evidence type="ECO:0000256" key="1">
    <source>
        <dbReference type="SAM" id="MobiDB-lite"/>
    </source>
</evidence>
<accession>A0AAV4USH3</accession>
<sequence>MIDRKVGEKPIYFEVTLGNAGNMLDGYRTTSKTDDEDLDSGSDSGDGSFYGETSCPVQSTTPPLKPTTKDRSGSSSEMQRPDGQLGVHTFLLEPDKRNLFCIPMMHHKKGMLTNIAPVLTGPLLGVHTFILEPDKRNFRKMDFNAPITGINTEAFVLALLMMASNQFPY</sequence>
<gene>
    <name evidence="2" type="primary">Otof_0</name>
    <name evidence="2" type="ORF">CEXT_590811</name>
</gene>
<organism evidence="2 3">
    <name type="scientific">Caerostris extrusa</name>
    <name type="common">Bark spider</name>
    <name type="synonym">Caerostris bankana</name>
    <dbReference type="NCBI Taxonomy" id="172846"/>
    <lineage>
        <taxon>Eukaryota</taxon>
        <taxon>Metazoa</taxon>
        <taxon>Ecdysozoa</taxon>
        <taxon>Arthropoda</taxon>
        <taxon>Chelicerata</taxon>
        <taxon>Arachnida</taxon>
        <taxon>Araneae</taxon>
        <taxon>Araneomorphae</taxon>
        <taxon>Entelegynae</taxon>
        <taxon>Araneoidea</taxon>
        <taxon>Araneidae</taxon>
        <taxon>Caerostris</taxon>
    </lineage>
</organism>
<proteinExistence type="predicted"/>
<name>A0AAV4USH3_CAEEX</name>